<gene>
    <name evidence="1" type="ORF">QO011_000988</name>
</gene>
<name>A0ABU0J151_9HYPH</name>
<protein>
    <submittedName>
        <fullName evidence="1">Uncharacterized protein</fullName>
    </submittedName>
</protein>
<dbReference type="Proteomes" id="UP001242480">
    <property type="component" value="Unassembled WGS sequence"/>
</dbReference>
<sequence>MAGLLLISAGIVAWRSYGIPEDWNEAVLRGSTASAIHARLGAPSIGDLGTKGFEEWHLDLFPYWILVVRYDRRDGAATPSSGSEAGLDDHVASSAHLLRVHDLFGDRYLERYALWGAS</sequence>
<evidence type="ECO:0000313" key="1">
    <source>
        <dbReference type="EMBL" id="MDQ0467993.1"/>
    </source>
</evidence>
<comment type="caution">
    <text evidence="1">The sequence shown here is derived from an EMBL/GenBank/DDBJ whole genome shotgun (WGS) entry which is preliminary data.</text>
</comment>
<reference evidence="1 2" key="1">
    <citation type="submission" date="2023-07" db="EMBL/GenBank/DDBJ databases">
        <title>Genomic Encyclopedia of Type Strains, Phase IV (KMG-IV): sequencing the most valuable type-strain genomes for metagenomic binning, comparative biology and taxonomic classification.</title>
        <authorList>
            <person name="Goeker M."/>
        </authorList>
    </citation>
    <scope>NUCLEOTIDE SEQUENCE [LARGE SCALE GENOMIC DNA]</scope>
    <source>
        <strain evidence="1 2">DSM 19619</strain>
    </source>
</reference>
<organism evidence="1 2">
    <name type="scientific">Labrys wisconsinensis</name>
    <dbReference type="NCBI Taxonomy" id="425677"/>
    <lineage>
        <taxon>Bacteria</taxon>
        <taxon>Pseudomonadati</taxon>
        <taxon>Pseudomonadota</taxon>
        <taxon>Alphaproteobacteria</taxon>
        <taxon>Hyphomicrobiales</taxon>
        <taxon>Xanthobacteraceae</taxon>
        <taxon>Labrys</taxon>
    </lineage>
</organism>
<proteinExistence type="predicted"/>
<accession>A0ABU0J151</accession>
<evidence type="ECO:0000313" key="2">
    <source>
        <dbReference type="Proteomes" id="UP001242480"/>
    </source>
</evidence>
<dbReference type="EMBL" id="JAUSVX010000001">
    <property type="protein sequence ID" value="MDQ0467993.1"/>
    <property type="molecule type" value="Genomic_DNA"/>
</dbReference>
<dbReference type="RefSeq" id="WP_307268457.1">
    <property type="nucleotide sequence ID" value="NZ_JAUSVX010000001.1"/>
</dbReference>
<keyword evidence="2" id="KW-1185">Reference proteome</keyword>